<evidence type="ECO:0000313" key="2">
    <source>
        <dbReference type="EMBL" id="KAJ6039117.1"/>
    </source>
</evidence>
<protein>
    <submittedName>
        <fullName evidence="2">Uncharacterized protein</fullName>
    </submittedName>
</protein>
<keyword evidence="3" id="KW-1185">Reference proteome</keyword>
<dbReference type="EMBL" id="JAQJZL010000006">
    <property type="protein sequence ID" value="KAJ6039117.1"/>
    <property type="molecule type" value="Genomic_DNA"/>
</dbReference>
<gene>
    <name evidence="2" type="ORF">N7460_007149</name>
</gene>
<reference evidence="2" key="2">
    <citation type="submission" date="2023-01" db="EMBL/GenBank/DDBJ databases">
        <authorList>
            <person name="Petersen C."/>
        </authorList>
    </citation>
    <scope>NUCLEOTIDE SEQUENCE</scope>
    <source>
        <strain evidence="2">IBT 15450</strain>
    </source>
</reference>
<dbReference type="AlphaFoldDB" id="A0AAD6IAM6"/>
<accession>A0AAD6IAM6</accession>
<feature type="compositionally biased region" description="Polar residues" evidence="1">
    <location>
        <begin position="87"/>
        <end position="96"/>
    </location>
</feature>
<comment type="caution">
    <text evidence="2">The sequence shown here is derived from an EMBL/GenBank/DDBJ whole genome shotgun (WGS) entry which is preliminary data.</text>
</comment>
<dbReference type="Proteomes" id="UP001219568">
    <property type="component" value="Unassembled WGS sequence"/>
</dbReference>
<name>A0AAD6IAM6_PENCN</name>
<evidence type="ECO:0000313" key="3">
    <source>
        <dbReference type="Proteomes" id="UP001219568"/>
    </source>
</evidence>
<reference evidence="2" key="1">
    <citation type="journal article" date="2023" name="IMA Fungus">
        <title>Comparative genomic study of the Penicillium genus elucidates a diverse pangenome and 15 lateral gene transfer events.</title>
        <authorList>
            <person name="Petersen C."/>
            <person name="Sorensen T."/>
            <person name="Nielsen M.R."/>
            <person name="Sondergaard T.E."/>
            <person name="Sorensen J.L."/>
            <person name="Fitzpatrick D.A."/>
            <person name="Frisvad J.C."/>
            <person name="Nielsen K.L."/>
        </authorList>
    </citation>
    <scope>NUCLEOTIDE SEQUENCE</scope>
    <source>
        <strain evidence="2">IBT 15450</strain>
    </source>
</reference>
<proteinExistence type="predicted"/>
<sequence>MGRSRRTVSDSRCKDHSMLRAEGISQAPAQAAPMMLWGELGPAMDEERRKAICLAGELIIPHPQHLRRAEQPTVGQRGSLAEMASPAENSVRPTDS</sequence>
<organism evidence="2 3">
    <name type="scientific">Penicillium canescens</name>
    <dbReference type="NCBI Taxonomy" id="5083"/>
    <lineage>
        <taxon>Eukaryota</taxon>
        <taxon>Fungi</taxon>
        <taxon>Dikarya</taxon>
        <taxon>Ascomycota</taxon>
        <taxon>Pezizomycotina</taxon>
        <taxon>Eurotiomycetes</taxon>
        <taxon>Eurotiomycetidae</taxon>
        <taxon>Eurotiales</taxon>
        <taxon>Aspergillaceae</taxon>
        <taxon>Penicillium</taxon>
    </lineage>
</organism>
<feature type="region of interest" description="Disordered" evidence="1">
    <location>
        <begin position="64"/>
        <end position="96"/>
    </location>
</feature>
<evidence type="ECO:0000256" key="1">
    <source>
        <dbReference type="SAM" id="MobiDB-lite"/>
    </source>
</evidence>